<dbReference type="KEGG" id="awe:JG540_02680"/>
<dbReference type="PANTHER" id="PTHR38839">
    <property type="entry name" value="TRANSCRIPTIONAL REGULATOR WHID-RELATED"/>
    <property type="match status" value="1"/>
</dbReference>
<feature type="binding site" evidence="12">
    <location>
        <position position="56"/>
    </location>
    <ligand>
        <name>[4Fe-4S] cluster</name>
        <dbReference type="ChEBI" id="CHEBI:49883"/>
    </ligand>
</feature>
<comment type="subcellular location">
    <subcellularLocation>
        <location evidence="1 12">Cytoplasm</location>
    </subcellularLocation>
</comment>
<comment type="similarity">
    <text evidence="2 12">Belongs to the WhiB family.</text>
</comment>
<dbReference type="Pfam" id="PF02467">
    <property type="entry name" value="Whib"/>
    <property type="match status" value="1"/>
</dbReference>
<comment type="PTM">
    <text evidence="12">The Fe-S cluster can be nitrosylated by nitric oxide (NO).</text>
</comment>
<keyword evidence="15" id="KW-1185">Reference proteome</keyword>
<dbReference type="GO" id="GO:0045454">
    <property type="term" value="P:cell redox homeostasis"/>
    <property type="evidence" value="ECO:0007669"/>
    <property type="project" value="TreeGrafter"/>
</dbReference>
<keyword evidence="11 12" id="KW-0804">Transcription</keyword>
<evidence type="ECO:0000256" key="11">
    <source>
        <dbReference type="ARBA" id="ARBA00023163"/>
    </source>
</evidence>
<dbReference type="InterPro" id="IPR003482">
    <property type="entry name" value="Whib"/>
</dbReference>
<feature type="binding site" evidence="12">
    <location>
        <position position="62"/>
    </location>
    <ligand>
        <name>[4Fe-4S] cluster</name>
        <dbReference type="ChEBI" id="CHEBI:49883"/>
    </ligand>
</feature>
<feature type="binding site" evidence="12">
    <location>
        <position position="23"/>
    </location>
    <ligand>
        <name>[4Fe-4S] cluster</name>
        <dbReference type="ChEBI" id="CHEBI:49883"/>
    </ligand>
</feature>
<evidence type="ECO:0000256" key="5">
    <source>
        <dbReference type="ARBA" id="ARBA00022723"/>
    </source>
</evidence>
<evidence type="ECO:0000256" key="8">
    <source>
        <dbReference type="ARBA" id="ARBA00023015"/>
    </source>
</evidence>
<evidence type="ECO:0000256" key="2">
    <source>
        <dbReference type="ARBA" id="ARBA00006597"/>
    </source>
</evidence>
<evidence type="ECO:0000256" key="7">
    <source>
        <dbReference type="ARBA" id="ARBA00023014"/>
    </source>
</evidence>
<proteinExistence type="inferred from homology"/>
<comment type="function">
    <text evidence="12">Acts as a transcriptional regulator. Probably redox-responsive. The apo- but not holo-form probably binds DNA.</text>
</comment>
<dbReference type="GO" id="GO:0005737">
    <property type="term" value="C:cytoplasm"/>
    <property type="evidence" value="ECO:0007669"/>
    <property type="project" value="UniProtKB-SubCell"/>
</dbReference>
<feature type="domain" description="4Fe-4S Wbl-type" evidence="13">
    <location>
        <begin position="22"/>
        <end position="86"/>
    </location>
</feature>
<feature type="binding site" evidence="12">
    <location>
        <position position="53"/>
    </location>
    <ligand>
        <name>[4Fe-4S] cluster</name>
        <dbReference type="ChEBI" id="CHEBI:49883"/>
    </ligand>
</feature>
<organism evidence="14 15">
    <name type="scientific">Actinomyces weissii</name>
    <dbReference type="NCBI Taxonomy" id="675090"/>
    <lineage>
        <taxon>Bacteria</taxon>
        <taxon>Bacillati</taxon>
        <taxon>Actinomycetota</taxon>
        <taxon>Actinomycetes</taxon>
        <taxon>Actinomycetales</taxon>
        <taxon>Actinomycetaceae</taxon>
        <taxon>Actinomyces</taxon>
    </lineage>
</organism>
<keyword evidence="9 12" id="KW-0238">DNA-binding</keyword>
<evidence type="ECO:0000256" key="9">
    <source>
        <dbReference type="ARBA" id="ARBA00023125"/>
    </source>
</evidence>
<dbReference type="GO" id="GO:0003677">
    <property type="term" value="F:DNA binding"/>
    <property type="evidence" value="ECO:0007669"/>
    <property type="project" value="UniProtKB-UniRule"/>
</dbReference>
<dbReference type="HAMAP" id="MF_01479">
    <property type="entry name" value="WhiB"/>
    <property type="match status" value="1"/>
</dbReference>
<keyword evidence="5 12" id="KW-0479">Metal-binding</keyword>
<dbReference type="EMBL" id="CP066802">
    <property type="protein sequence ID" value="QQM67805.1"/>
    <property type="molecule type" value="Genomic_DNA"/>
</dbReference>
<reference evidence="14 15" key="1">
    <citation type="submission" date="2020-12" db="EMBL/GenBank/DDBJ databases">
        <authorList>
            <person name="Zhou J."/>
        </authorList>
    </citation>
    <scope>NUCLEOTIDE SEQUENCE [LARGE SCALE GENOMIC DNA]</scope>
    <source>
        <strain evidence="14 15">CCUG 61299</strain>
    </source>
</reference>
<evidence type="ECO:0000256" key="1">
    <source>
        <dbReference type="ARBA" id="ARBA00004496"/>
    </source>
</evidence>
<name>A0A7T7MAA7_9ACTO</name>
<dbReference type="GO" id="GO:0047134">
    <property type="term" value="F:protein-disulfide reductase [NAD(P)H] activity"/>
    <property type="evidence" value="ECO:0007669"/>
    <property type="project" value="TreeGrafter"/>
</dbReference>
<dbReference type="AlphaFoldDB" id="A0A7T7MAA7"/>
<dbReference type="GO" id="GO:0051539">
    <property type="term" value="F:4 iron, 4 sulfur cluster binding"/>
    <property type="evidence" value="ECO:0007669"/>
    <property type="project" value="UniProtKB-UniRule"/>
</dbReference>
<keyword evidence="7 12" id="KW-0411">Iron-sulfur</keyword>
<keyword evidence="10 12" id="KW-1015">Disulfide bond</keyword>
<keyword evidence="8 12" id="KW-0805">Transcription regulation</keyword>
<comment type="PTM">
    <text evidence="12">Upon Fe-S cluster removal intramolecular disulfide bonds are formed.</text>
</comment>
<evidence type="ECO:0000259" key="13">
    <source>
        <dbReference type="PROSITE" id="PS51674"/>
    </source>
</evidence>
<dbReference type="GO" id="GO:0035731">
    <property type="term" value="F:dinitrosyl-iron complex binding"/>
    <property type="evidence" value="ECO:0007669"/>
    <property type="project" value="UniProtKB-UniRule"/>
</dbReference>
<evidence type="ECO:0000256" key="10">
    <source>
        <dbReference type="ARBA" id="ARBA00023157"/>
    </source>
</evidence>
<comment type="cofactor">
    <cofactor evidence="12">
        <name>[4Fe-4S] cluster</name>
        <dbReference type="ChEBI" id="CHEBI:49883"/>
    </cofactor>
    <text evidence="12">Binds 1 [4Fe-4S] cluster per subunit. Following nitrosylation of the [4Fe-4S] cluster binds 1 [4Fe-8(NO)] cluster per subunit.</text>
</comment>
<accession>A0A7T7MAA7</accession>
<gene>
    <name evidence="12" type="primary">whiB</name>
    <name evidence="14" type="ORF">JG540_02680</name>
</gene>
<dbReference type="PROSITE" id="PS51674">
    <property type="entry name" value="4FE4S_WBL"/>
    <property type="match status" value="1"/>
</dbReference>
<protein>
    <recommendedName>
        <fullName evidence="12">Transcriptional regulator WhiB</fullName>
    </recommendedName>
</protein>
<keyword evidence="4 12" id="KW-0963">Cytoplasm</keyword>
<dbReference type="InterPro" id="IPR034768">
    <property type="entry name" value="4FE4S_WBL"/>
</dbReference>
<keyword evidence="3 12" id="KW-0004">4Fe-4S</keyword>
<dbReference type="Proteomes" id="UP000595895">
    <property type="component" value="Chromosome"/>
</dbReference>
<keyword evidence="6 12" id="KW-0408">Iron</keyword>
<evidence type="ECO:0000313" key="14">
    <source>
        <dbReference type="EMBL" id="QQM67805.1"/>
    </source>
</evidence>
<dbReference type="GO" id="GO:0046872">
    <property type="term" value="F:metal ion binding"/>
    <property type="evidence" value="ECO:0007669"/>
    <property type="project" value="UniProtKB-KW"/>
</dbReference>
<evidence type="ECO:0000256" key="3">
    <source>
        <dbReference type="ARBA" id="ARBA00022485"/>
    </source>
</evidence>
<evidence type="ECO:0000256" key="4">
    <source>
        <dbReference type="ARBA" id="ARBA00022490"/>
    </source>
</evidence>
<evidence type="ECO:0000256" key="12">
    <source>
        <dbReference type="HAMAP-Rule" id="MF_01479"/>
    </source>
</evidence>
<dbReference type="PANTHER" id="PTHR38839:SF5">
    <property type="entry name" value="TRANSCRIPTIONAL REGULATOR WHID"/>
    <property type="match status" value="1"/>
</dbReference>
<evidence type="ECO:0000313" key="15">
    <source>
        <dbReference type="Proteomes" id="UP000595895"/>
    </source>
</evidence>
<evidence type="ECO:0000256" key="6">
    <source>
        <dbReference type="ARBA" id="ARBA00023004"/>
    </source>
</evidence>
<dbReference type="GO" id="GO:0045892">
    <property type="term" value="P:negative regulation of DNA-templated transcription"/>
    <property type="evidence" value="ECO:0007669"/>
    <property type="project" value="TreeGrafter"/>
</dbReference>
<sequence length="111" mass="12531">MLALSQLPGPLADLWEWQVHGRCRTADASVFFHPEGERGSARRNRDAQAKTFCAQCPVIEQCREHSLRVKEPYGVWGGLTEEERRTILSTKQPATAYRSRVPLVEVQEPAA</sequence>
<dbReference type="RefSeq" id="WP_200276876.1">
    <property type="nucleotide sequence ID" value="NZ_CP066802.1"/>
</dbReference>